<keyword evidence="17" id="KW-1185">Reference proteome</keyword>
<dbReference type="Gene3D" id="3.30.160.60">
    <property type="entry name" value="Classic Zinc Finger"/>
    <property type="match status" value="7"/>
</dbReference>
<name>A0A8S4FRH7_PLUXY</name>
<dbReference type="PROSITE" id="PS00028">
    <property type="entry name" value="ZINC_FINGER_C2H2_1"/>
    <property type="match status" value="10"/>
</dbReference>
<feature type="binding site" evidence="12">
    <location>
        <position position="7"/>
    </location>
    <ligand>
        <name>Zn(2+)</name>
        <dbReference type="ChEBI" id="CHEBI:29105"/>
    </ligand>
</feature>
<dbReference type="PROSITE" id="PS50157">
    <property type="entry name" value="ZINC_FINGER_C2H2_2"/>
    <property type="match status" value="9"/>
</dbReference>
<evidence type="ECO:0000256" key="8">
    <source>
        <dbReference type="ARBA" id="ARBA00023125"/>
    </source>
</evidence>
<feature type="domain" description="C2H2-type" evidence="14">
    <location>
        <begin position="581"/>
        <end position="604"/>
    </location>
</feature>
<dbReference type="GO" id="GO:0008270">
    <property type="term" value="F:zinc ion binding"/>
    <property type="evidence" value="ECO:0007669"/>
    <property type="project" value="UniProtKB-UniRule"/>
</dbReference>
<comment type="subcellular location">
    <subcellularLocation>
        <location evidence="1">Nucleus</location>
    </subcellularLocation>
</comment>
<dbReference type="FunFam" id="3.30.160.60:FF:000478">
    <property type="entry name" value="Zinc finger protein 133"/>
    <property type="match status" value="1"/>
</dbReference>
<feature type="domain" description="C2H2-type" evidence="14">
    <location>
        <begin position="497"/>
        <end position="524"/>
    </location>
</feature>
<feature type="domain" description="C2H2-type" evidence="14">
    <location>
        <begin position="354"/>
        <end position="382"/>
    </location>
</feature>
<feature type="domain" description="C2H2-type" evidence="14">
    <location>
        <begin position="244"/>
        <end position="271"/>
    </location>
</feature>
<proteinExistence type="inferred from homology"/>
<evidence type="ECO:0000256" key="5">
    <source>
        <dbReference type="ARBA" id="ARBA00022771"/>
    </source>
</evidence>
<dbReference type="FunFam" id="3.30.160.60:FF:000508">
    <property type="entry name" value="Myeloid zinc finger 1"/>
    <property type="match status" value="1"/>
</dbReference>
<feature type="region of interest" description="Disordered" evidence="13">
    <location>
        <begin position="158"/>
        <end position="191"/>
    </location>
</feature>
<keyword evidence="7" id="KW-0805">Transcription regulation</keyword>
<dbReference type="PROSITE" id="PS51915">
    <property type="entry name" value="ZAD"/>
    <property type="match status" value="1"/>
</dbReference>
<keyword evidence="9" id="KW-0804">Transcription</keyword>
<dbReference type="SMART" id="SM00868">
    <property type="entry name" value="zf-AD"/>
    <property type="match status" value="2"/>
</dbReference>
<dbReference type="FunFam" id="3.30.160.60:FF:002343">
    <property type="entry name" value="Zinc finger protein 33A"/>
    <property type="match status" value="1"/>
</dbReference>
<dbReference type="GO" id="GO:0042802">
    <property type="term" value="F:identical protein binding"/>
    <property type="evidence" value="ECO:0007669"/>
    <property type="project" value="UniProtKB-ARBA"/>
</dbReference>
<evidence type="ECO:0000256" key="13">
    <source>
        <dbReference type="SAM" id="MobiDB-lite"/>
    </source>
</evidence>
<dbReference type="GO" id="GO:0005634">
    <property type="term" value="C:nucleus"/>
    <property type="evidence" value="ECO:0007669"/>
    <property type="project" value="UniProtKB-SubCell"/>
</dbReference>
<evidence type="ECO:0000256" key="11">
    <source>
        <dbReference type="PROSITE-ProRule" id="PRU00042"/>
    </source>
</evidence>
<dbReference type="FunFam" id="3.30.160.60:FF:000218">
    <property type="entry name" value="Zinc finger protein 10"/>
    <property type="match status" value="1"/>
</dbReference>
<dbReference type="SUPFAM" id="SSF57716">
    <property type="entry name" value="Glucocorticoid receptor-like (DNA-binding domain)"/>
    <property type="match status" value="1"/>
</dbReference>
<feature type="domain" description="ZAD" evidence="15">
    <location>
        <begin position="5"/>
        <end position="75"/>
    </location>
</feature>
<evidence type="ECO:0000256" key="12">
    <source>
        <dbReference type="PROSITE-ProRule" id="PRU01263"/>
    </source>
</evidence>
<accession>A0A8S4FRH7</accession>
<evidence type="ECO:0000313" key="17">
    <source>
        <dbReference type="Proteomes" id="UP000653454"/>
    </source>
</evidence>
<dbReference type="EMBL" id="CAJHNJ030000042">
    <property type="protein sequence ID" value="CAG9130636.1"/>
    <property type="molecule type" value="Genomic_DNA"/>
</dbReference>
<evidence type="ECO:0000256" key="4">
    <source>
        <dbReference type="ARBA" id="ARBA00022737"/>
    </source>
</evidence>
<evidence type="ECO:0000256" key="7">
    <source>
        <dbReference type="ARBA" id="ARBA00023015"/>
    </source>
</evidence>
<evidence type="ECO:0000259" key="14">
    <source>
        <dbReference type="PROSITE" id="PS50157"/>
    </source>
</evidence>
<dbReference type="GO" id="GO:0006355">
    <property type="term" value="P:regulation of DNA-templated transcription"/>
    <property type="evidence" value="ECO:0007669"/>
    <property type="project" value="UniProtKB-ARBA"/>
</dbReference>
<dbReference type="Proteomes" id="UP000653454">
    <property type="component" value="Unassembled WGS sequence"/>
</dbReference>
<feature type="binding site" evidence="12">
    <location>
        <position position="48"/>
    </location>
    <ligand>
        <name>Zn(2+)</name>
        <dbReference type="ChEBI" id="CHEBI:29105"/>
    </ligand>
</feature>
<sequence length="619" mass="71643">MTEIIACRACLATHVTLYRDVDLYTQEVYQHLTNIAFESADGKPQLFCLECHSLLRRCQHFRDRCLRADGVLNQLLLSELGLNQDTISLFDRNAYNFTSKCTLSQIENISITPTKYSTENKDNIQHLKNNVVDNLERNIVEDVKNNFLSKEIKEEYDNNDDNIADDSATQNDDELKPKSESDSDDNVPLQRLSHKKKEKLIRFKKKDESGCIEEFAKEVILSKEEQIKDLNDRANSKQYQQSAHKCTICYKGFIDLSAYNNHMEKHDEKSGTHECEICKLRYETARQLRAHSDTVHCRKYDCLRCRHRSLTAHQAREHEKWHRGFTYSCKLCSKTFRKPTSLLTHTRKSHATQHACELCGDSFVGRHGLLMHKSKTHRSGGEELQEDVPESERFCKDCNILFVSLKAWKRHIITSVKHIQDSKDSDVCRVCNSHFATNTELVNHMKQHTRESIRNKRSTPIVKRVACSQCGVKFINNSKLQNHINRVHLGLKHHKNYVCEICGRNCTSNATLKYHQRTHTGERPYPCTECGKKFADSNQLRIHGRVHSGSRPYSCAVCAKSFRQRPSLNRHMRVHTGAKPYACPYCAKTFSQSNSLKLHIRTVHFKLPRNNAVKINVKQ</sequence>
<evidence type="ECO:0000256" key="2">
    <source>
        <dbReference type="ARBA" id="ARBA00006991"/>
    </source>
</evidence>
<keyword evidence="3 12" id="KW-0479">Metal-binding</keyword>
<gene>
    <name evidence="16" type="ORF">PLXY2_LOCUS9968</name>
</gene>
<evidence type="ECO:0000256" key="10">
    <source>
        <dbReference type="ARBA" id="ARBA00023242"/>
    </source>
</evidence>
<dbReference type="SMART" id="SM00355">
    <property type="entry name" value="ZnF_C2H2"/>
    <property type="match status" value="11"/>
</dbReference>
<dbReference type="InterPro" id="IPR036236">
    <property type="entry name" value="Znf_C2H2_sf"/>
</dbReference>
<dbReference type="InterPro" id="IPR012934">
    <property type="entry name" value="Znf_AD"/>
</dbReference>
<dbReference type="AlphaFoldDB" id="A0A8S4FRH7"/>
<keyword evidence="8" id="KW-0238">DNA-binding</keyword>
<dbReference type="InterPro" id="IPR050888">
    <property type="entry name" value="ZnF_C2H2-type_TF"/>
</dbReference>
<reference evidence="16" key="1">
    <citation type="submission" date="2020-11" db="EMBL/GenBank/DDBJ databases">
        <authorList>
            <person name="Whiteford S."/>
        </authorList>
    </citation>
    <scope>NUCLEOTIDE SEQUENCE</scope>
</reference>
<keyword evidence="5 11" id="KW-0863">Zinc-finger</keyword>
<feature type="domain" description="C2H2-type" evidence="14">
    <location>
        <begin position="327"/>
        <end position="355"/>
    </location>
</feature>
<feature type="binding site" evidence="12">
    <location>
        <position position="10"/>
    </location>
    <ligand>
        <name>Zn(2+)</name>
        <dbReference type="ChEBI" id="CHEBI:29105"/>
    </ligand>
</feature>
<dbReference type="GO" id="GO:0003677">
    <property type="term" value="F:DNA binding"/>
    <property type="evidence" value="ECO:0007669"/>
    <property type="project" value="UniProtKB-KW"/>
</dbReference>
<evidence type="ECO:0000313" key="16">
    <source>
        <dbReference type="EMBL" id="CAG9130636.1"/>
    </source>
</evidence>
<evidence type="ECO:0000256" key="1">
    <source>
        <dbReference type="ARBA" id="ARBA00004123"/>
    </source>
</evidence>
<organism evidence="16 17">
    <name type="scientific">Plutella xylostella</name>
    <name type="common">Diamondback moth</name>
    <name type="synonym">Plutella maculipennis</name>
    <dbReference type="NCBI Taxonomy" id="51655"/>
    <lineage>
        <taxon>Eukaryota</taxon>
        <taxon>Metazoa</taxon>
        <taxon>Ecdysozoa</taxon>
        <taxon>Arthropoda</taxon>
        <taxon>Hexapoda</taxon>
        <taxon>Insecta</taxon>
        <taxon>Pterygota</taxon>
        <taxon>Neoptera</taxon>
        <taxon>Endopterygota</taxon>
        <taxon>Lepidoptera</taxon>
        <taxon>Glossata</taxon>
        <taxon>Ditrysia</taxon>
        <taxon>Yponomeutoidea</taxon>
        <taxon>Plutellidae</taxon>
        <taxon>Plutella</taxon>
    </lineage>
</organism>
<evidence type="ECO:0000256" key="9">
    <source>
        <dbReference type="ARBA" id="ARBA00023163"/>
    </source>
</evidence>
<feature type="binding site" evidence="12">
    <location>
        <position position="51"/>
    </location>
    <ligand>
        <name>Zn(2+)</name>
        <dbReference type="ChEBI" id="CHEBI:29105"/>
    </ligand>
</feature>
<keyword evidence="10" id="KW-0539">Nucleus</keyword>
<feature type="domain" description="C2H2-type" evidence="14">
    <location>
        <begin position="426"/>
        <end position="453"/>
    </location>
</feature>
<keyword evidence="4" id="KW-0677">Repeat</keyword>
<evidence type="ECO:0000256" key="3">
    <source>
        <dbReference type="ARBA" id="ARBA00022723"/>
    </source>
</evidence>
<evidence type="ECO:0000259" key="15">
    <source>
        <dbReference type="PROSITE" id="PS51915"/>
    </source>
</evidence>
<comment type="caution">
    <text evidence="16">The sequence shown here is derived from an EMBL/GenBank/DDBJ whole genome shotgun (WGS) entry which is preliminary data.</text>
</comment>
<dbReference type="Pfam" id="PF07776">
    <property type="entry name" value="zf-AD"/>
    <property type="match status" value="1"/>
</dbReference>
<dbReference type="InterPro" id="IPR013087">
    <property type="entry name" value="Znf_C2H2_type"/>
</dbReference>
<evidence type="ECO:0000256" key="6">
    <source>
        <dbReference type="ARBA" id="ARBA00022833"/>
    </source>
</evidence>
<feature type="domain" description="C2H2-type" evidence="14">
    <location>
        <begin position="525"/>
        <end position="552"/>
    </location>
</feature>
<dbReference type="SUPFAM" id="SSF57667">
    <property type="entry name" value="beta-beta-alpha zinc fingers"/>
    <property type="match status" value="5"/>
</dbReference>
<protein>
    <submittedName>
        <fullName evidence="16">(diamondback moth) hypothetical protein</fullName>
    </submittedName>
</protein>
<comment type="similarity">
    <text evidence="2">Belongs to the krueppel C2H2-type zinc-finger protein family.</text>
</comment>
<keyword evidence="6 12" id="KW-0862">Zinc</keyword>
<dbReference type="PANTHER" id="PTHR24406">
    <property type="entry name" value="TRANSCRIPTIONAL REPRESSOR CTCFL-RELATED"/>
    <property type="match status" value="1"/>
</dbReference>
<feature type="domain" description="C2H2-type" evidence="14">
    <location>
        <begin position="553"/>
        <end position="580"/>
    </location>
</feature>
<dbReference type="Pfam" id="PF00096">
    <property type="entry name" value="zf-C2H2"/>
    <property type="match status" value="7"/>
</dbReference>
<feature type="domain" description="C2H2-type" evidence="14">
    <location>
        <begin position="465"/>
        <end position="493"/>
    </location>
</feature>